<gene>
    <name evidence="11" type="primary">argE</name>
    <name evidence="11" type="ORF">DA456_18915</name>
</gene>
<dbReference type="GO" id="GO:0046872">
    <property type="term" value="F:metal ion binding"/>
    <property type="evidence" value="ECO:0007669"/>
    <property type="project" value="UniProtKB-KW"/>
</dbReference>
<evidence type="ECO:0000256" key="5">
    <source>
        <dbReference type="ARBA" id="ARBA00022605"/>
    </source>
</evidence>
<dbReference type="InterPro" id="IPR001261">
    <property type="entry name" value="ArgE/DapE_CS"/>
</dbReference>
<organism evidence="11 12">
    <name type="scientific">Pseudomonas syringae pv. atrofaciens</name>
    <dbReference type="NCBI Taxonomy" id="192087"/>
    <lineage>
        <taxon>Bacteria</taxon>
        <taxon>Pseudomonadati</taxon>
        <taxon>Pseudomonadota</taxon>
        <taxon>Gammaproteobacteria</taxon>
        <taxon>Pseudomonadales</taxon>
        <taxon>Pseudomonadaceae</taxon>
        <taxon>Pseudomonas</taxon>
        <taxon>Pseudomonas syringae</taxon>
    </lineage>
</organism>
<keyword evidence="5" id="KW-0028">Amino-acid biosynthesis</keyword>
<keyword evidence="8" id="KW-0862">Zinc</keyword>
<dbReference type="PANTHER" id="PTHR43808">
    <property type="entry name" value="ACETYLORNITHINE DEACETYLASE"/>
    <property type="match status" value="1"/>
</dbReference>
<evidence type="ECO:0000256" key="8">
    <source>
        <dbReference type="ARBA" id="ARBA00022833"/>
    </source>
</evidence>
<sequence>MSPRALEILKRLIAFDTVSSEPNMALIEYVRELLASKGIESLIVKDETGKKANLFASTGPRDVPGVLLSGHTDVVPAAGQAWTMPPFQATLRDGRIYGRGTCDMKGFIALAIDAMLDAADMTLMRPLQLALSHDEEIGCVGVRRLLDVLHLAPVRPFLCVVGEPTLMQFAVGHKGKASYRTFCRGQEAHSSLAPRAVNAIHLASDFIAELRKSQKQIEQQGARDEGYDIPYSTVHIGRIDGGKALNIVPNLCTLEFEYRNLPGDNPDALLEQLRERAEVLVREARQLSGVADIDIEVMNEYPALETHPSVEAVRLLHAFAEPGTQHIKVSYGTEGGLFAGRLNVPVVVCGPGSIEQAHKPDEFIDESQMDAGERFLQSLLGSLKQ</sequence>
<keyword evidence="9" id="KW-0170">Cobalt</keyword>
<dbReference type="NCBIfam" id="TIGR01892">
    <property type="entry name" value="AcOrn-deacetyl"/>
    <property type="match status" value="1"/>
</dbReference>
<evidence type="ECO:0000256" key="1">
    <source>
        <dbReference type="ARBA" id="ARBA00001947"/>
    </source>
</evidence>
<evidence type="ECO:0000256" key="2">
    <source>
        <dbReference type="ARBA" id="ARBA00005691"/>
    </source>
</evidence>
<dbReference type="PROSITE" id="PS00758">
    <property type="entry name" value="ARGE_DAPE_CPG2_1"/>
    <property type="match status" value="1"/>
</dbReference>
<protein>
    <submittedName>
        <fullName evidence="11">Acetylornithine deacetylase</fullName>
    </submittedName>
</protein>
<evidence type="ECO:0000256" key="6">
    <source>
        <dbReference type="ARBA" id="ARBA00022723"/>
    </source>
</evidence>
<dbReference type="PANTHER" id="PTHR43808:SF31">
    <property type="entry name" value="N-ACETYL-L-CITRULLINE DEACETYLASE"/>
    <property type="match status" value="1"/>
</dbReference>
<dbReference type="PROSITE" id="PS00759">
    <property type="entry name" value="ARGE_DAPE_CPG2_2"/>
    <property type="match status" value="1"/>
</dbReference>
<dbReference type="Gene3D" id="3.40.630.10">
    <property type="entry name" value="Zn peptidases"/>
    <property type="match status" value="1"/>
</dbReference>
<dbReference type="SUPFAM" id="SSF53187">
    <property type="entry name" value="Zn-dependent exopeptidases"/>
    <property type="match status" value="1"/>
</dbReference>
<dbReference type="Pfam" id="PF07687">
    <property type="entry name" value="M20_dimer"/>
    <property type="match status" value="1"/>
</dbReference>
<dbReference type="Proteomes" id="UP000240475">
    <property type="component" value="Chromosome"/>
</dbReference>
<dbReference type="InterPro" id="IPR050072">
    <property type="entry name" value="Peptidase_M20A"/>
</dbReference>
<dbReference type="NCBIfam" id="NF005710">
    <property type="entry name" value="PRK07522.1"/>
    <property type="match status" value="1"/>
</dbReference>
<evidence type="ECO:0000259" key="10">
    <source>
        <dbReference type="Pfam" id="PF07687"/>
    </source>
</evidence>
<dbReference type="SUPFAM" id="SSF55031">
    <property type="entry name" value="Bacterial exopeptidase dimerisation domain"/>
    <property type="match status" value="1"/>
</dbReference>
<dbReference type="InterPro" id="IPR011650">
    <property type="entry name" value="Peptidase_M20_dimer"/>
</dbReference>
<keyword evidence="6" id="KW-0479">Metal-binding</keyword>
<evidence type="ECO:0000256" key="4">
    <source>
        <dbReference type="ARBA" id="ARBA00022571"/>
    </source>
</evidence>
<evidence type="ECO:0000313" key="12">
    <source>
        <dbReference type="Proteomes" id="UP000240475"/>
    </source>
</evidence>
<evidence type="ECO:0000256" key="7">
    <source>
        <dbReference type="ARBA" id="ARBA00022801"/>
    </source>
</evidence>
<comment type="cofactor">
    <cofactor evidence="1">
        <name>Zn(2+)</name>
        <dbReference type="ChEBI" id="CHEBI:29105"/>
    </cofactor>
</comment>
<dbReference type="EMBL" id="CP028490">
    <property type="protein sequence ID" value="AVX25309.1"/>
    <property type="molecule type" value="Genomic_DNA"/>
</dbReference>
<dbReference type="GO" id="GO:0008777">
    <property type="term" value="F:acetylornithine deacetylase activity"/>
    <property type="evidence" value="ECO:0007669"/>
    <property type="project" value="TreeGrafter"/>
</dbReference>
<dbReference type="GO" id="GO:0006526">
    <property type="term" value="P:L-arginine biosynthetic process"/>
    <property type="evidence" value="ECO:0007669"/>
    <property type="project" value="UniProtKB-KW"/>
</dbReference>
<dbReference type="CDD" id="cd03894">
    <property type="entry name" value="M20_ArgE"/>
    <property type="match status" value="1"/>
</dbReference>
<name>A0AAD0MZ59_PSESX</name>
<dbReference type="InterPro" id="IPR010169">
    <property type="entry name" value="AcOrn-deacetyl"/>
</dbReference>
<dbReference type="AlphaFoldDB" id="A0AAD0MZ59"/>
<keyword evidence="7" id="KW-0378">Hydrolase</keyword>
<evidence type="ECO:0000313" key="11">
    <source>
        <dbReference type="EMBL" id="AVX25309.1"/>
    </source>
</evidence>
<keyword evidence="4" id="KW-0055">Arginine biosynthesis</keyword>
<dbReference type="InterPro" id="IPR036264">
    <property type="entry name" value="Bact_exopeptidase_dim_dom"/>
</dbReference>
<accession>A0AAD0MZ59</accession>
<evidence type="ECO:0000256" key="3">
    <source>
        <dbReference type="ARBA" id="ARBA00022490"/>
    </source>
</evidence>
<proteinExistence type="inferred from homology"/>
<dbReference type="Pfam" id="PF01546">
    <property type="entry name" value="Peptidase_M20"/>
    <property type="match status" value="1"/>
</dbReference>
<keyword evidence="3" id="KW-0963">Cytoplasm</keyword>
<evidence type="ECO:0000256" key="9">
    <source>
        <dbReference type="ARBA" id="ARBA00023285"/>
    </source>
</evidence>
<reference evidence="11 12" key="1">
    <citation type="submission" date="2018-04" db="EMBL/GenBank/DDBJ databases">
        <authorList>
            <person name="Cha J.-S."/>
        </authorList>
    </citation>
    <scope>NUCLEOTIDE SEQUENCE [LARGE SCALE GENOMIC DNA]</scope>
    <source>
        <strain evidence="11 12">LMG5095</strain>
    </source>
</reference>
<dbReference type="RefSeq" id="WP_057419500.1">
    <property type="nucleotide sequence ID" value="NZ_CP028490.1"/>
</dbReference>
<feature type="domain" description="Peptidase M20 dimerisation" evidence="10">
    <location>
        <begin position="171"/>
        <end position="280"/>
    </location>
</feature>
<dbReference type="Gene3D" id="3.30.70.360">
    <property type="match status" value="1"/>
</dbReference>
<dbReference type="InterPro" id="IPR002933">
    <property type="entry name" value="Peptidase_M20"/>
</dbReference>
<comment type="similarity">
    <text evidence="2">Belongs to the peptidase M20A family. ArgE subfamily.</text>
</comment>